<reference evidence="1 2" key="2">
    <citation type="submission" date="2016-08" db="EMBL/GenBank/DDBJ databases">
        <title>Pervasive Adenine N6-methylation of Active Genes in Fungi.</title>
        <authorList>
            <consortium name="DOE Joint Genome Institute"/>
            <person name="Mondo S.J."/>
            <person name="Dannebaum R.O."/>
            <person name="Kuo R.C."/>
            <person name="Labutti K."/>
            <person name="Haridas S."/>
            <person name="Kuo A."/>
            <person name="Salamov A."/>
            <person name="Ahrendt S.R."/>
            <person name="Lipzen A."/>
            <person name="Sullivan W."/>
            <person name="Andreopoulos W.B."/>
            <person name="Clum A."/>
            <person name="Lindquist E."/>
            <person name="Daum C."/>
            <person name="Ramamoorthy G.K."/>
            <person name="Gryganskyi A."/>
            <person name="Culley D."/>
            <person name="Magnuson J.K."/>
            <person name="James T.Y."/>
            <person name="O'Malley M.A."/>
            <person name="Stajich J.E."/>
            <person name="Spatafora J.W."/>
            <person name="Visel A."/>
            <person name="Grigoriev I.V."/>
        </authorList>
    </citation>
    <scope>NUCLEOTIDE SEQUENCE [LARGE SCALE GENOMIC DNA]</scope>
    <source>
        <strain evidence="1 2">S4</strain>
    </source>
</reference>
<protein>
    <submittedName>
        <fullName evidence="1">Uncharacterized protein</fullName>
    </submittedName>
</protein>
<evidence type="ECO:0000313" key="1">
    <source>
        <dbReference type="EMBL" id="ORX44293.1"/>
    </source>
</evidence>
<dbReference type="AlphaFoldDB" id="A0A1Y1UZW0"/>
<keyword evidence="2" id="KW-1185">Reference proteome</keyword>
<gene>
    <name evidence="1" type="ORF">BCR32DRAFT_288310</name>
</gene>
<dbReference type="Proteomes" id="UP000193944">
    <property type="component" value="Unassembled WGS sequence"/>
</dbReference>
<dbReference type="EMBL" id="MCFG01000788">
    <property type="protein sequence ID" value="ORX44293.1"/>
    <property type="molecule type" value="Genomic_DNA"/>
</dbReference>
<sequence>MEKEFEDHMENINIFRKLTGIKLIDSNKGLNIMSIYDRKVENPNFSSKEHQYYNNYNFKEFIKNDIGESYINTKNCYELFFDQDTYYKNIKAKADFTLIKENNVKKYDNKKSKYMID</sequence>
<evidence type="ECO:0000313" key="2">
    <source>
        <dbReference type="Proteomes" id="UP000193944"/>
    </source>
</evidence>
<proteinExistence type="predicted"/>
<reference evidence="1 2" key="1">
    <citation type="submission" date="2016-08" db="EMBL/GenBank/DDBJ databases">
        <title>A Parts List for Fungal Cellulosomes Revealed by Comparative Genomics.</title>
        <authorList>
            <consortium name="DOE Joint Genome Institute"/>
            <person name="Haitjema C.H."/>
            <person name="Gilmore S.P."/>
            <person name="Henske J.K."/>
            <person name="Solomon K.V."/>
            <person name="De Groot R."/>
            <person name="Kuo A."/>
            <person name="Mondo S.J."/>
            <person name="Salamov A.A."/>
            <person name="Labutti K."/>
            <person name="Zhao Z."/>
            <person name="Chiniquy J."/>
            <person name="Barry K."/>
            <person name="Brewer H.M."/>
            <person name="Purvine S.O."/>
            <person name="Wright A.T."/>
            <person name="Boxma B."/>
            <person name="Van Alen T."/>
            <person name="Hackstein J.H."/>
            <person name="Baker S.E."/>
            <person name="Grigoriev I.V."/>
            <person name="O'Malley M.A."/>
        </authorList>
    </citation>
    <scope>NUCLEOTIDE SEQUENCE [LARGE SCALE GENOMIC DNA]</scope>
    <source>
        <strain evidence="1 2">S4</strain>
    </source>
</reference>
<name>A0A1Y1UZW0_9FUNG</name>
<comment type="caution">
    <text evidence="1">The sequence shown here is derived from an EMBL/GenBank/DDBJ whole genome shotgun (WGS) entry which is preliminary data.</text>
</comment>
<organism evidence="1 2">
    <name type="scientific">Anaeromyces robustus</name>
    <dbReference type="NCBI Taxonomy" id="1754192"/>
    <lineage>
        <taxon>Eukaryota</taxon>
        <taxon>Fungi</taxon>
        <taxon>Fungi incertae sedis</taxon>
        <taxon>Chytridiomycota</taxon>
        <taxon>Chytridiomycota incertae sedis</taxon>
        <taxon>Neocallimastigomycetes</taxon>
        <taxon>Neocallimastigales</taxon>
        <taxon>Neocallimastigaceae</taxon>
        <taxon>Anaeromyces</taxon>
    </lineage>
</organism>
<accession>A0A1Y1UZW0</accession>